<keyword evidence="8" id="KW-0240">DNA-directed RNA polymerase</keyword>
<dbReference type="SUPFAM" id="SSF88946">
    <property type="entry name" value="Sigma2 domain of RNA polymerase sigma factors"/>
    <property type="match status" value="1"/>
</dbReference>
<evidence type="ECO:0000313" key="9">
    <source>
        <dbReference type="Proteomes" id="UP000642748"/>
    </source>
</evidence>
<dbReference type="PANTHER" id="PTHR43133:SF66">
    <property type="entry name" value="ECF RNA POLYMERASE SIGMA FACTOR SIGK"/>
    <property type="match status" value="1"/>
</dbReference>
<dbReference type="GO" id="GO:0016987">
    <property type="term" value="F:sigma factor activity"/>
    <property type="evidence" value="ECO:0007669"/>
    <property type="project" value="UniProtKB-KW"/>
</dbReference>
<dbReference type="NCBIfam" id="TIGR02937">
    <property type="entry name" value="sigma70-ECF"/>
    <property type="match status" value="1"/>
</dbReference>
<evidence type="ECO:0000256" key="2">
    <source>
        <dbReference type="ARBA" id="ARBA00023015"/>
    </source>
</evidence>
<dbReference type="AlphaFoldDB" id="A0A8J3QTK9"/>
<keyword evidence="3" id="KW-0731">Sigma factor</keyword>
<proteinExistence type="inferred from homology"/>
<feature type="domain" description="RNA polymerase sigma-70 region 2" evidence="6">
    <location>
        <begin position="37"/>
        <end position="102"/>
    </location>
</feature>
<dbReference type="Pfam" id="PF08281">
    <property type="entry name" value="Sigma70_r4_2"/>
    <property type="match status" value="1"/>
</dbReference>
<dbReference type="Gene3D" id="1.10.10.10">
    <property type="entry name" value="Winged helix-like DNA-binding domain superfamily/Winged helix DNA-binding domain"/>
    <property type="match status" value="1"/>
</dbReference>
<evidence type="ECO:0000256" key="3">
    <source>
        <dbReference type="ARBA" id="ARBA00023082"/>
    </source>
</evidence>
<evidence type="ECO:0000256" key="4">
    <source>
        <dbReference type="ARBA" id="ARBA00023163"/>
    </source>
</evidence>
<reference evidence="8" key="1">
    <citation type="submission" date="2021-01" db="EMBL/GenBank/DDBJ databases">
        <title>Whole genome shotgun sequence of Rugosimonospora africana NBRC 104875.</title>
        <authorList>
            <person name="Komaki H."/>
            <person name="Tamura T."/>
        </authorList>
    </citation>
    <scope>NUCLEOTIDE SEQUENCE</scope>
    <source>
        <strain evidence="8">NBRC 104875</strain>
    </source>
</reference>
<dbReference type="InterPro" id="IPR013324">
    <property type="entry name" value="RNA_pol_sigma_r3/r4-like"/>
</dbReference>
<comment type="caution">
    <text evidence="8">The sequence shown here is derived from an EMBL/GenBank/DDBJ whole genome shotgun (WGS) entry which is preliminary data.</text>
</comment>
<evidence type="ECO:0000259" key="7">
    <source>
        <dbReference type="Pfam" id="PF08281"/>
    </source>
</evidence>
<dbReference type="Pfam" id="PF04542">
    <property type="entry name" value="Sigma70_r2"/>
    <property type="match status" value="1"/>
</dbReference>
<dbReference type="InterPro" id="IPR039425">
    <property type="entry name" value="RNA_pol_sigma-70-like"/>
</dbReference>
<dbReference type="GO" id="GO:0003677">
    <property type="term" value="F:DNA binding"/>
    <property type="evidence" value="ECO:0007669"/>
    <property type="project" value="InterPro"/>
</dbReference>
<feature type="region of interest" description="Disordered" evidence="5">
    <location>
        <begin position="188"/>
        <end position="221"/>
    </location>
</feature>
<feature type="domain" description="RNA polymerase sigma factor 70 region 4 type 2" evidence="7">
    <location>
        <begin position="138"/>
        <end position="187"/>
    </location>
</feature>
<accession>A0A8J3QTK9</accession>
<protein>
    <submittedName>
        <fullName evidence="8">DNA-directed RNA polymerase sigma-70 factor</fullName>
    </submittedName>
</protein>
<dbReference type="GO" id="GO:0006352">
    <property type="term" value="P:DNA-templated transcription initiation"/>
    <property type="evidence" value="ECO:0007669"/>
    <property type="project" value="InterPro"/>
</dbReference>
<dbReference type="InterPro" id="IPR036388">
    <property type="entry name" value="WH-like_DNA-bd_sf"/>
</dbReference>
<dbReference type="GO" id="GO:0000428">
    <property type="term" value="C:DNA-directed RNA polymerase complex"/>
    <property type="evidence" value="ECO:0007669"/>
    <property type="project" value="UniProtKB-KW"/>
</dbReference>
<dbReference type="InterPro" id="IPR014284">
    <property type="entry name" value="RNA_pol_sigma-70_dom"/>
</dbReference>
<dbReference type="InterPro" id="IPR013325">
    <property type="entry name" value="RNA_pol_sigma_r2"/>
</dbReference>
<dbReference type="InterPro" id="IPR013249">
    <property type="entry name" value="RNA_pol_sigma70_r4_t2"/>
</dbReference>
<keyword evidence="9" id="KW-1185">Reference proteome</keyword>
<evidence type="ECO:0000256" key="5">
    <source>
        <dbReference type="SAM" id="MobiDB-lite"/>
    </source>
</evidence>
<evidence type="ECO:0000259" key="6">
    <source>
        <dbReference type="Pfam" id="PF04542"/>
    </source>
</evidence>
<dbReference type="EMBL" id="BONZ01000048">
    <property type="protein sequence ID" value="GIH16834.1"/>
    <property type="molecule type" value="Genomic_DNA"/>
</dbReference>
<sequence length="221" mass="23987">MSAQGRGLRTIKVSGDGNLTDALHSAVAGDAVGFAALWRSLQPDILRYLRVVVGHAAEDVASETWLQAARDLNRFEGDFSAFRVWLFRIARHRGIDERRRALRRKEEPADFSGEEIGDPQVRDVALEVLEDADTAWALAVIASLPPDQAEAVMLRVVAGLSVAATAEVLDKQPGAVRVATMRGLRRLAAHPQVQERNGNVKPDGLSDTSASPARSDGEYRG</sequence>
<gene>
    <name evidence="8" type="ORF">Raf01_50060</name>
</gene>
<comment type="similarity">
    <text evidence="1">Belongs to the sigma-70 factor family. ECF subfamily.</text>
</comment>
<dbReference type="PANTHER" id="PTHR43133">
    <property type="entry name" value="RNA POLYMERASE ECF-TYPE SIGMA FACTO"/>
    <property type="match status" value="1"/>
</dbReference>
<evidence type="ECO:0000256" key="1">
    <source>
        <dbReference type="ARBA" id="ARBA00010641"/>
    </source>
</evidence>
<organism evidence="8 9">
    <name type="scientific">Rugosimonospora africana</name>
    <dbReference type="NCBI Taxonomy" id="556532"/>
    <lineage>
        <taxon>Bacteria</taxon>
        <taxon>Bacillati</taxon>
        <taxon>Actinomycetota</taxon>
        <taxon>Actinomycetes</taxon>
        <taxon>Micromonosporales</taxon>
        <taxon>Micromonosporaceae</taxon>
        <taxon>Rugosimonospora</taxon>
    </lineage>
</organism>
<dbReference type="SUPFAM" id="SSF88659">
    <property type="entry name" value="Sigma3 and sigma4 domains of RNA polymerase sigma factors"/>
    <property type="match status" value="1"/>
</dbReference>
<dbReference type="Gene3D" id="1.10.1740.10">
    <property type="match status" value="1"/>
</dbReference>
<evidence type="ECO:0000313" key="8">
    <source>
        <dbReference type="EMBL" id="GIH16834.1"/>
    </source>
</evidence>
<keyword evidence="2" id="KW-0805">Transcription regulation</keyword>
<dbReference type="Proteomes" id="UP000642748">
    <property type="component" value="Unassembled WGS sequence"/>
</dbReference>
<dbReference type="InterPro" id="IPR007627">
    <property type="entry name" value="RNA_pol_sigma70_r2"/>
</dbReference>
<keyword evidence="4" id="KW-0804">Transcription</keyword>
<name>A0A8J3QTK9_9ACTN</name>